<evidence type="ECO:0000256" key="1">
    <source>
        <dbReference type="SAM" id="Phobius"/>
    </source>
</evidence>
<feature type="domain" description="Major facilitator superfamily (MFS) profile" evidence="2">
    <location>
        <begin position="3"/>
        <end position="369"/>
    </location>
</feature>
<feature type="transmembrane region" description="Helical" evidence="1">
    <location>
        <begin position="228"/>
        <end position="249"/>
    </location>
</feature>
<evidence type="ECO:0000259" key="2">
    <source>
        <dbReference type="PROSITE" id="PS50850"/>
    </source>
</evidence>
<dbReference type="InterPro" id="IPR050327">
    <property type="entry name" value="Proton-linked_MCT"/>
</dbReference>
<feature type="transmembrane region" description="Helical" evidence="1">
    <location>
        <begin position="127"/>
        <end position="148"/>
    </location>
</feature>
<keyword evidence="1" id="KW-0812">Transmembrane</keyword>
<reference evidence="3" key="1">
    <citation type="submission" date="2018-05" db="EMBL/GenBank/DDBJ databases">
        <title>Complete Genome Sequences of Extremely Thermoacidophilic, Metal-Mobilizing Type-Strain Members of the Archaeal Family Sulfolobaceae: Acidianus brierleyi DSM-1651T, Acidianus sulfidivorans DSM-18786T, Metallosphaera hakonensis DSM-7519T, and Metallosphaera prunae DSM-10039T.</title>
        <authorList>
            <person name="Counts J.A."/>
            <person name="Kelly R.M."/>
        </authorList>
    </citation>
    <scope>NUCLEOTIDE SEQUENCE [LARGE SCALE GENOMIC DNA]</scope>
    <source>
        <strain evidence="3">HO1-1</strain>
    </source>
</reference>
<feature type="transmembrane region" description="Helical" evidence="1">
    <location>
        <begin position="95"/>
        <end position="115"/>
    </location>
</feature>
<dbReference type="InterPro" id="IPR036259">
    <property type="entry name" value="MFS_trans_sf"/>
</dbReference>
<dbReference type="GO" id="GO:0022857">
    <property type="term" value="F:transmembrane transporter activity"/>
    <property type="evidence" value="ECO:0007669"/>
    <property type="project" value="InterPro"/>
</dbReference>
<dbReference type="Gene3D" id="1.20.1250.20">
    <property type="entry name" value="MFS general substrate transporter like domains"/>
    <property type="match status" value="2"/>
</dbReference>
<feature type="transmembrane region" description="Helical" evidence="1">
    <location>
        <begin position="195"/>
        <end position="216"/>
    </location>
</feature>
<dbReference type="EMBL" id="CP029287">
    <property type="protein sequence ID" value="AWS00457.1"/>
    <property type="molecule type" value="Genomic_DNA"/>
</dbReference>
<feature type="transmembrane region" description="Helical" evidence="1">
    <location>
        <begin position="154"/>
        <end position="174"/>
    </location>
</feature>
<dbReference type="InterPro" id="IPR011701">
    <property type="entry name" value="MFS"/>
</dbReference>
<dbReference type="STRING" id="1293036.GCA_001315825_02237"/>
<organism evidence="3 4">
    <name type="scientific">Metallosphaera hakonensis JCM 8857 = DSM 7519</name>
    <dbReference type="NCBI Taxonomy" id="1293036"/>
    <lineage>
        <taxon>Archaea</taxon>
        <taxon>Thermoproteota</taxon>
        <taxon>Thermoprotei</taxon>
        <taxon>Sulfolobales</taxon>
        <taxon>Sulfolobaceae</taxon>
        <taxon>Metallosphaera</taxon>
    </lineage>
</organism>
<dbReference type="RefSeq" id="WP_110369698.1">
    <property type="nucleotide sequence ID" value="NZ_CP029287.2"/>
</dbReference>
<evidence type="ECO:0000313" key="4">
    <source>
        <dbReference type="Proteomes" id="UP000247586"/>
    </source>
</evidence>
<keyword evidence="1" id="KW-1133">Transmembrane helix</keyword>
<feature type="transmembrane region" description="Helical" evidence="1">
    <location>
        <begin position="261"/>
        <end position="278"/>
    </location>
</feature>
<protein>
    <submittedName>
        <fullName evidence="3">MFS transporter</fullName>
    </submittedName>
</protein>
<dbReference type="Proteomes" id="UP000247586">
    <property type="component" value="Chromosome"/>
</dbReference>
<dbReference type="PROSITE" id="PS50850">
    <property type="entry name" value="MFS"/>
    <property type="match status" value="1"/>
</dbReference>
<dbReference type="AlphaFoldDB" id="A0A2U9IWT5"/>
<dbReference type="SUPFAM" id="SSF103473">
    <property type="entry name" value="MFS general substrate transporter"/>
    <property type="match status" value="1"/>
</dbReference>
<feature type="transmembrane region" description="Helical" evidence="1">
    <location>
        <begin position="45"/>
        <end position="64"/>
    </location>
</feature>
<dbReference type="Pfam" id="PF07690">
    <property type="entry name" value="MFS_1"/>
    <property type="match status" value="1"/>
</dbReference>
<feature type="transmembrane region" description="Helical" evidence="1">
    <location>
        <begin position="321"/>
        <end position="340"/>
    </location>
</feature>
<dbReference type="PANTHER" id="PTHR11360:SF304">
    <property type="entry name" value="MFS DOMAIN-CONTAINING PROTEIN"/>
    <property type="match status" value="1"/>
</dbReference>
<feature type="transmembrane region" description="Helical" evidence="1">
    <location>
        <begin position="284"/>
        <end position="309"/>
    </location>
</feature>
<feature type="transmembrane region" description="Helical" evidence="1">
    <location>
        <begin position="346"/>
        <end position="366"/>
    </location>
</feature>
<dbReference type="GeneID" id="36833719"/>
<keyword evidence="4" id="KW-1185">Reference proteome</keyword>
<dbReference type="OrthoDB" id="359492at2157"/>
<dbReference type="KEGG" id="mhk:DFR87_00215"/>
<feature type="transmembrane region" description="Helical" evidence="1">
    <location>
        <begin position="71"/>
        <end position="89"/>
    </location>
</feature>
<evidence type="ECO:0000313" key="3">
    <source>
        <dbReference type="EMBL" id="AWS00457.1"/>
    </source>
</evidence>
<dbReference type="PANTHER" id="PTHR11360">
    <property type="entry name" value="MONOCARBOXYLATE TRANSPORTER"/>
    <property type="match status" value="1"/>
</dbReference>
<sequence length="369" mass="39696">MNRRFFLALGFVAMLFNSVYQYSWNAFAPLLVRGFKEPTYAVEVAFALFVVVSTSFQVVAGRIADTTGPRVLGSLGTLALSLGLILSSLSPNLFAFYLTWTLGSVGEGVMYGISLNLAIKWYRERRGLASGLVTMGFGLGGALANPFILSLDNFRTSMLIIGLISLILTPLFLMTRYPTGLEGAPPGETVKEKKFWLIYACFTLASLPLLVASSSLDVLGNYLSNLEYTLITVYFPVASGIGRPLLGYIADRIGRMRGIDLMMLGMVGGVLITVMGNLERSSLLLLGILLVGIMGGSTFPMFSALVGDVYGSKYSTANTSILYTGKILSGVLGSVVFSSLFQVNDLAGLIFLLLSTIASISLLEVLHRV</sequence>
<name>A0A2U9IWT5_9CREN</name>
<proteinExistence type="predicted"/>
<accession>A0A2U9IWT5</accession>
<keyword evidence="1" id="KW-0472">Membrane</keyword>
<dbReference type="InterPro" id="IPR020846">
    <property type="entry name" value="MFS_dom"/>
</dbReference>
<gene>
    <name evidence="3" type="ORF">DFR87_00215</name>
</gene>